<reference evidence="3 4" key="1">
    <citation type="submission" date="2016-10" db="EMBL/GenBank/DDBJ databases">
        <authorList>
            <person name="de Groot N.N."/>
        </authorList>
    </citation>
    <scope>NUCLEOTIDE SEQUENCE [LARGE SCALE GENOMIC DNA]</scope>
    <source>
        <strain evidence="3 4">MON 2.2</strain>
    </source>
</reference>
<comment type="similarity">
    <text evidence="1">Belongs to the pseudomonas-type ThrB family.</text>
</comment>
<gene>
    <name evidence="3" type="ORF">SAMN04489747_0142</name>
</gene>
<protein>
    <submittedName>
        <fullName evidence="3">Ser/Thr protein kinase RdoA involved in Cpx stress response, MazF antagonist</fullName>
    </submittedName>
</protein>
<dbReference type="InterPro" id="IPR008266">
    <property type="entry name" value="Tyr_kinase_AS"/>
</dbReference>
<dbReference type="STRING" id="675864.SAMN04489747_0142"/>
<dbReference type="EMBL" id="LT629688">
    <property type="protein sequence ID" value="SDD09035.1"/>
    <property type="molecule type" value="Genomic_DNA"/>
</dbReference>
<evidence type="ECO:0000313" key="3">
    <source>
        <dbReference type="EMBL" id="SDD09035.1"/>
    </source>
</evidence>
<dbReference type="PROSITE" id="PS00109">
    <property type="entry name" value="PROTEIN_KINASE_TYR"/>
    <property type="match status" value="1"/>
</dbReference>
<dbReference type="GO" id="GO:0004672">
    <property type="term" value="F:protein kinase activity"/>
    <property type="evidence" value="ECO:0007669"/>
    <property type="project" value="InterPro"/>
</dbReference>
<dbReference type="Gene3D" id="3.90.1200.10">
    <property type="match status" value="1"/>
</dbReference>
<dbReference type="RefSeq" id="WP_090589661.1">
    <property type="nucleotide sequence ID" value="NZ_LT629688.1"/>
</dbReference>
<evidence type="ECO:0000313" key="4">
    <source>
        <dbReference type="Proteomes" id="UP000198546"/>
    </source>
</evidence>
<evidence type="ECO:0000259" key="2">
    <source>
        <dbReference type="Pfam" id="PF01636"/>
    </source>
</evidence>
<dbReference type="Pfam" id="PF01636">
    <property type="entry name" value="APH"/>
    <property type="match status" value="1"/>
</dbReference>
<dbReference type="OrthoDB" id="4691774at2"/>
<sequence>MLPLGVSMLWEPVEAGAALRERFGFGGLAEVSAWLAEVLRGTWAITAEDADRLVISDQNAVVWVASDRGPLVVKWSRAPERFARLDVSAELLGVLAGRGVPVAAPVPSVDGRARVVLDGPHGPLSVTVLPELAGDWLDVTDLAAVRSAGACLARLHEALRDQTGTRLAQDPAVEGLRSRVERWSATGDRGLAPDASRRLGDALAGLTEPHEAPQLVHNDFRAANLLVLHSEVVAVLDFDEMVVDHPVVDLAHSAVYLATRFTGWGPTPLPARKAFRAGYESVRPLGPVEARWYEVLVLWQSIAAVPVGEDPTGWAGAV</sequence>
<dbReference type="InterPro" id="IPR050249">
    <property type="entry name" value="Pseudomonas-type_ThrB"/>
</dbReference>
<proteinExistence type="inferred from homology"/>
<evidence type="ECO:0000256" key="1">
    <source>
        <dbReference type="ARBA" id="ARBA00038240"/>
    </source>
</evidence>
<feature type="domain" description="Aminoglycoside phosphotransferase" evidence="2">
    <location>
        <begin position="59"/>
        <end position="285"/>
    </location>
</feature>
<dbReference type="PANTHER" id="PTHR21064">
    <property type="entry name" value="AMINOGLYCOSIDE PHOSPHOTRANSFERASE DOMAIN-CONTAINING PROTEIN-RELATED"/>
    <property type="match status" value="1"/>
</dbReference>
<accession>A0A1G6RYL2</accession>
<keyword evidence="3" id="KW-0808">Transferase</keyword>
<dbReference type="InterPro" id="IPR011009">
    <property type="entry name" value="Kinase-like_dom_sf"/>
</dbReference>
<dbReference type="SUPFAM" id="SSF56112">
    <property type="entry name" value="Protein kinase-like (PK-like)"/>
    <property type="match status" value="1"/>
</dbReference>
<dbReference type="PANTHER" id="PTHR21064:SF6">
    <property type="entry name" value="AMINOGLYCOSIDE PHOSPHOTRANSFERASE DOMAIN-CONTAINING PROTEIN"/>
    <property type="match status" value="1"/>
</dbReference>
<dbReference type="InterPro" id="IPR002575">
    <property type="entry name" value="Aminoglycoside_PTrfase"/>
</dbReference>
<keyword evidence="3" id="KW-0418">Kinase</keyword>
<dbReference type="AlphaFoldDB" id="A0A1G6RYL2"/>
<dbReference type="GO" id="GO:0019202">
    <property type="term" value="F:amino acid kinase activity"/>
    <property type="evidence" value="ECO:0007669"/>
    <property type="project" value="TreeGrafter"/>
</dbReference>
<organism evidence="3 4">
    <name type="scientific">Auraticoccus monumenti</name>
    <dbReference type="NCBI Taxonomy" id="675864"/>
    <lineage>
        <taxon>Bacteria</taxon>
        <taxon>Bacillati</taxon>
        <taxon>Actinomycetota</taxon>
        <taxon>Actinomycetes</taxon>
        <taxon>Propionibacteriales</taxon>
        <taxon>Propionibacteriaceae</taxon>
        <taxon>Auraticoccus</taxon>
    </lineage>
</organism>
<name>A0A1G6RYL2_9ACTN</name>
<keyword evidence="4" id="KW-1185">Reference proteome</keyword>
<dbReference type="Proteomes" id="UP000198546">
    <property type="component" value="Chromosome i"/>
</dbReference>